<dbReference type="PANTHER" id="PTHR14795:SF0">
    <property type="entry name" value="TRANSMEMBRANE PROTEIN 62"/>
    <property type="match status" value="1"/>
</dbReference>
<evidence type="ECO:0000256" key="2">
    <source>
        <dbReference type="SAM" id="Phobius"/>
    </source>
</evidence>
<sequence length="722" mass="80671">MQSRRLLHSGGLLVATLLCWLYGCHLFRSANSTLASKPVHDSQQGSTAAASHDSSALGDSSDNVLTFVHASDIHISKFVPRGGYVHFLHFLKTAVPLIAPRLVTITGDLTDGKDEQRLTSMQQIEEWQAYQNALKDFGVQERFSGTFYRDQRGNHDCFDVFSFDDQGNYYKNYSAVGASGYQLDINEPFGRYSFVATDGCPKYGFARPLNFFGYLDARDMEQLEQRMALAAGANHTFLLNHYPVSTMLYGKLSKGVSVFLCGHLHLLVGGIGAQLQAYKARDGYWELEIGDMKDHALYRVYAVDNDLVSFVDVTLPLPAVPMPNPEKLALAVPPQIAHPPVILVTNPKDARYLLPRHEPLERIRTSKFIRVLVWADKPVQSVTIAIDGRPHDAPAKPDEKVKIPLWVSPWDASAYDDGQVHEMVVTTTQRIPFHMGTDLIPLHNDAHGGWIMRQDFPAIFRASNTVTYFLMTIFLVVLPRLFVLSLASPSTWMDEARLSHLWSVLVRGDVLNPVSVIKLAMALAGSWSKFLVSTQFTAQVNFTTIPWLYWPAYTFCMLLAIAPLFSGQLIPSAGASGVGSVYVYGIYIAGDWAPLLDSYTYALTSVITLVVLLLYIPVAATPVSAFYSPRMVGRQPWYRSFIVRVLVAMFVIVYLGLPTMMTVYTYGWASLVFGYGRAWIVAAGMTALYLLDWHFYPAEYGQDIRAGSIESRERGQELGRHR</sequence>
<dbReference type="RefSeq" id="XP_040740734.1">
    <property type="nucleotide sequence ID" value="XM_040888440.1"/>
</dbReference>
<dbReference type="OrthoDB" id="45365at2759"/>
<dbReference type="Gene3D" id="3.60.21.10">
    <property type="match status" value="1"/>
</dbReference>
<feature type="region of interest" description="Disordered" evidence="1">
    <location>
        <begin position="38"/>
        <end position="57"/>
    </location>
</feature>
<gene>
    <name evidence="5" type="ORF">DL89DRAFT_269820</name>
</gene>
<evidence type="ECO:0000313" key="5">
    <source>
        <dbReference type="EMBL" id="ORX66775.1"/>
    </source>
</evidence>
<reference evidence="5 6" key="1">
    <citation type="submission" date="2016-07" db="EMBL/GenBank/DDBJ databases">
        <title>Pervasive Adenine N6-methylation of Active Genes in Fungi.</title>
        <authorList>
            <consortium name="DOE Joint Genome Institute"/>
            <person name="Mondo S.J."/>
            <person name="Dannebaum R.O."/>
            <person name="Kuo R.C."/>
            <person name="Labutti K."/>
            <person name="Haridas S."/>
            <person name="Kuo A."/>
            <person name="Salamov A."/>
            <person name="Ahrendt S.R."/>
            <person name="Lipzen A."/>
            <person name="Sullivan W."/>
            <person name="Andreopoulos W.B."/>
            <person name="Clum A."/>
            <person name="Lindquist E."/>
            <person name="Daum C."/>
            <person name="Ramamoorthy G.K."/>
            <person name="Gryganskyi A."/>
            <person name="Culley D."/>
            <person name="Magnuson J.K."/>
            <person name="James T.Y."/>
            <person name="O'Malley M.A."/>
            <person name="Stajich J.E."/>
            <person name="Spatafora J.W."/>
            <person name="Visel A."/>
            <person name="Grigoriev I.V."/>
        </authorList>
    </citation>
    <scope>NUCLEOTIDE SEQUENCE [LARGE SCALE GENOMIC DNA]</scope>
    <source>
        <strain evidence="5 6">ATCC 12442</strain>
    </source>
</reference>
<feature type="transmembrane region" description="Helical" evidence="2">
    <location>
        <begin position="599"/>
        <end position="620"/>
    </location>
</feature>
<feature type="transmembrane region" description="Helical" evidence="2">
    <location>
        <begin position="672"/>
        <end position="691"/>
    </location>
</feature>
<organism evidence="5 6">
    <name type="scientific">Linderina pennispora</name>
    <dbReference type="NCBI Taxonomy" id="61395"/>
    <lineage>
        <taxon>Eukaryota</taxon>
        <taxon>Fungi</taxon>
        <taxon>Fungi incertae sedis</taxon>
        <taxon>Zoopagomycota</taxon>
        <taxon>Kickxellomycotina</taxon>
        <taxon>Kickxellomycetes</taxon>
        <taxon>Kickxellales</taxon>
        <taxon>Kickxellaceae</taxon>
        <taxon>Linderina</taxon>
    </lineage>
</organism>
<dbReference type="AlphaFoldDB" id="A0A1Y1W0F7"/>
<feature type="domain" description="Calcineurin-like phosphoesterase" evidence="3">
    <location>
        <begin position="66"/>
        <end position="265"/>
    </location>
</feature>
<dbReference type="EMBL" id="MCFD01000014">
    <property type="protein sequence ID" value="ORX66775.1"/>
    <property type="molecule type" value="Genomic_DNA"/>
</dbReference>
<dbReference type="GO" id="GO:0016787">
    <property type="term" value="F:hydrolase activity"/>
    <property type="evidence" value="ECO:0007669"/>
    <property type="project" value="InterPro"/>
</dbReference>
<keyword evidence="2" id="KW-0812">Transmembrane</keyword>
<feature type="transmembrane region" description="Helical" evidence="2">
    <location>
        <begin position="468"/>
        <end position="489"/>
    </location>
</feature>
<dbReference type="InterPro" id="IPR004843">
    <property type="entry name" value="Calcineurin-like_PHP"/>
</dbReference>
<keyword evidence="6" id="KW-1185">Reference proteome</keyword>
<dbReference type="GeneID" id="63805088"/>
<feature type="transmembrane region" description="Helical" evidence="2">
    <location>
        <begin position="573"/>
        <end position="593"/>
    </location>
</feature>
<dbReference type="Pfam" id="PF00149">
    <property type="entry name" value="Metallophos"/>
    <property type="match status" value="1"/>
</dbReference>
<comment type="caution">
    <text evidence="5">The sequence shown here is derived from an EMBL/GenBank/DDBJ whole genome shotgun (WGS) entry which is preliminary data.</text>
</comment>
<dbReference type="SUPFAM" id="SSF56300">
    <property type="entry name" value="Metallo-dependent phosphatases"/>
    <property type="match status" value="1"/>
</dbReference>
<feature type="transmembrane region" description="Helical" evidence="2">
    <location>
        <begin position="547"/>
        <end position="566"/>
    </location>
</feature>
<keyword evidence="2" id="KW-1133">Transmembrane helix</keyword>
<dbReference type="Proteomes" id="UP000193922">
    <property type="component" value="Unassembled WGS sequence"/>
</dbReference>
<feature type="transmembrane region" description="Helical" evidence="2">
    <location>
        <begin position="641"/>
        <end position="666"/>
    </location>
</feature>
<evidence type="ECO:0000256" key="1">
    <source>
        <dbReference type="SAM" id="MobiDB-lite"/>
    </source>
</evidence>
<feature type="non-terminal residue" evidence="5">
    <location>
        <position position="722"/>
    </location>
</feature>
<accession>A0A1Y1W0F7</accession>
<dbReference type="InterPro" id="IPR029052">
    <property type="entry name" value="Metallo-depent_PP-like"/>
</dbReference>
<dbReference type="InterPro" id="IPR056229">
    <property type="entry name" value="Ig_TMM62"/>
</dbReference>
<dbReference type="PROSITE" id="PS51257">
    <property type="entry name" value="PROKAR_LIPOPROTEIN"/>
    <property type="match status" value="1"/>
</dbReference>
<name>A0A1Y1W0F7_9FUNG</name>
<dbReference type="Pfam" id="PF24384">
    <property type="entry name" value="Ig_TMM62"/>
    <property type="match status" value="1"/>
</dbReference>
<keyword evidence="2" id="KW-0472">Membrane</keyword>
<proteinExistence type="predicted"/>
<evidence type="ECO:0000313" key="6">
    <source>
        <dbReference type="Proteomes" id="UP000193922"/>
    </source>
</evidence>
<dbReference type="STRING" id="61395.A0A1Y1W0F7"/>
<evidence type="ECO:0000259" key="3">
    <source>
        <dbReference type="Pfam" id="PF00149"/>
    </source>
</evidence>
<dbReference type="PANTHER" id="PTHR14795">
    <property type="entry name" value="HELICASE RELATED"/>
    <property type="match status" value="1"/>
</dbReference>
<evidence type="ECO:0000259" key="4">
    <source>
        <dbReference type="Pfam" id="PF24384"/>
    </source>
</evidence>
<protein>
    <submittedName>
        <fullName evidence="5">Metallo-dependent phosphatase</fullName>
    </submittedName>
</protein>
<feature type="domain" description="TMEM62 Ig-like" evidence="4">
    <location>
        <begin position="338"/>
        <end position="422"/>
    </location>
</feature>